<comment type="caution">
    <text evidence="2">The sequence shown here is derived from an EMBL/GenBank/DDBJ whole genome shotgun (WGS) entry which is preliminary data.</text>
</comment>
<organism evidence="2 3">
    <name type="scientific">Alternaria panax</name>
    <dbReference type="NCBI Taxonomy" id="48097"/>
    <lineage>
        <taxon>Eukaryota</taxon>
        <taxon>Fungi</taxon>
        <taxon>Dikarya</taxon>
        <taxon>Ascomycota</taxon>
        <taxon>Pezizomycotina</taxon>
        <taxon>Dothideomycetes</taxon>
        <taxon>Pleosporomycetidae</taxon>
        <taxon>Pleosporales</taxon>
        <taxon>Pleosporineae</taxon>
        <taxon>Pleosporaceae</taxon>
        <taxon>Alternaria</taxon>
        <taxon>Alternaria sect. Panax</taxon>
    </lineage>
</organism>
<dbReference type="AlphaFoldDB" id="A0AAD4IET7"/>
<feature type="compositionally biased region" description="Pro residues" evidence="1">
    <location>
        <begin position="42"/>
        <end position="52"/>
    </location>
</feature>
<evidence type="ECO:0000256" key="1">
    <source>
        <dbReference type="SAM" id="MobiDB-lite"/>
    </source>
</evidence>
<protein>
    <submittedName>
        <fullName evidence="2">Uncharacterized protein</fullName>
    </submittedName>
</protein>
<feature type="compositionally biased region" description="Polar residues" evidence="1">
    <location>
        <begin position="20"/>
        <end position="31"/>
    </location>
</feature>
<keyword evidence="3" id="KW-1185">Reference proteome</keyword>
<gene>
    <name evidence="2" type="ORF">G6011_03310</name>
</gene>
<dbReference type="EMBL" id="JAANER010000002">
    <property type="protein sequence ID" value="KAG9193275.1"/>
    <property type="molecule type" value="Genomic_DNA"/>
</dbReference>
<evidence type="ECO:0000313" key="2">
    <source>
        <dbReference type="EMBL" id="KAG9193275.1"/>
    </source>
</evidence>
<feature type="region of interest" description="Disordered" evidence="1">
    <location>
        <begin position="20"/>
        <end position="57"/>
    </location>
</feature>
<dbReference type="Proteomes" id="UP001199106">
    <property type="component" value="Unassembled WGS sequence"/>
</dbReference>
<proteinExistence type="predicted"/>
<accession>A0AAD4IET7</accession>
<reference evidence="2" key="1">
    <citation type="submission" date="2021-07" db="EMBL/GenBank/DDBJ databases">
        <title>Genome Resource of American Ginseng Black Spot Pathogen Alternaria panax.</title>
        <authorList>
            <person name="Qiu C."/>
            <person name="Wang W."/>
            <person name="Liu Z."/>
        </authorList>
    </citation>
    <scope>NUCLEOTIDE SEQUENCE</scope>
    <source>
        <strain evidence="2">BNCC115425</strain>
    </source>
</reference>
<sequence>MGITAASSVDNTLELVNSRSVHVPLSSSMSTPPQDRSRDDPPSPPPQPPPSPAHWNRLVSLDFLAPLEI</sequence>
<name>A0AAD4IET7_9PLEO</name>
<evidence type="ECO:0000313" key="3">
    <source>
        <dbReference type="Proteomes" id="UP001199106"/>
    </source>
</evidence>